<reference evidence="1 2" key="1">
    <citation type="submission" date="2018-11" db="EMBL/GenBank/DDBJ databases">
        <authorList>
            <consortium name="Pathogen Informatics"/>
        </authorList>
    </citation>
    <scope>NUCLEOTIDE SEQUENCE [LARGE SCALE GENOMIC DNA]</scope>
    <source>
        <strain evidence="1 2">MHpl1</strain>
    </source>
</reference>
<evidence type="ECO:0000313" key="1">
    <source>
        <dbReference type="EMBL" id="VDO43348.1"/>
    </source>
</evidence>
<keyword evidence="2" id="KW-1185">Reference proteome</keyword>
<protein>
    <submittedName>
        <fullName evidence="1">Uncharacterized protein</fullName>
    </submittedName>
</protein>
<accession>A0A3P7YQ59</accession>
<gene>
    <name evidence="1" type="ORF">HPLM_LOCUS11613</name>
</gene>
<dbReference type="Proteomes" id="UP000268014">
    <property type="component" value="Unassembled WGS sequence"/>
</dbReference>
<dbReference type="EMBL" id="UZAF01017617">
    <property type="protein sequence ID" value="VDO43348.1"/>
    <property type="molecule type" value="Genomic_DNA"/>
</dbReference>
<organism evidence="1 2">
    <name type="scientific">Haemonchus placei</name>
    <name type="common">Barber's pole worm</name>
    <dbReference type="NCBI Taxonomy" id="6290"/>
    <lineage>
        <taxon>Eukaryota</taxon>
        <taxon>Metazoa</taxon>
        <taxon>Ecdysozoa</taxon>
        <taxon>Nematoda</taxon>
        <taxon>Chromadorea</taxon>
        <taxon>Rhabditida</taxon>
        <taxon>Rhabditina</taxon>
        <taxon>Rhabditomorpha</taxon>
        <taxon>Strongyloidea</taxon>
        <taxon>Trichostrongylidae</taxon>
        <taxon>Haemonchus</taxon>
    </lineage>
</organism>
<name>A0A3P7YQ59_HAEPC</name>
<sequence>MLVFLVIDCSSSNVFLTGGCGFLLLFVKIGCNFFCGGPAVCPSAPPTAPCHGAVDDAASSAPPLVVHITGTIAGAEGGPVAAAPLLPVGNTKIGGLACVPKPPPPPPPDENR</sequence>
<proteinExistence type="predicted"/>
<dbReference type="AlphaFoldDB" id="A0A3P7YQ59"/>
<evidence type="ECO:0000313" key="2">
    <source>
        <dbReference type="Proteomes" id="UP000268014"/>
    </source>
</evidence>